<keyword evidence="3 5" id="KW-0540">Nuclease</keyword>
<dbReference type="NCBIfam" id="NF001026">
    <property type="entry name" value="PRK00109.2-2"/>
    <property type="match status" value="1"/>
</dbReference>
<keyword evidence="1 5" id="KW-0963">Cytoplasm</keyword>
<dbReference type="SMART" id="SM00732">
    <property type="entry name" value="YqgFc"/>
    <property type="match status" value="1"/>
</dbReference>
<keyword evidence="2 5" id="KW-0690">Ribosome biogenesis</keyword>
<dbReference type="Pfam" id="PF03652">
    <property type="entry name" value="RuvX"/>
    <property type="match status" value="1"/>
</dbReference>
<evidence type="ECO:0000256" key="3">
    <source>
        <dbReference type="ARBA" id="ARBA00022722"/>
    </source>
</evidence>
<dbReference type="OrthoDB" id="9796140at2"/>
<evidence type="ECO:0000256" key="2">
    <source>
        <dbReference type="ARBA" id="ARBA00022517"/>
    </source>
</evidence>
<comment type="similarity">
    <text evidence="5">Belongs to the YqgF HJR family.</text>
</comment>
<name>C8PJC5_9BACT</name>
<dbReference type="STRING" id="824.CGRAC_0858"/>
<dbReference type="NCBIfam" id="TIGR00250">
    <property type="entry name" value="RNAse_H_YqgF"/>
    <property type="match status" value="1"/>
</dbReference>
<dbReference type="EMBL" id="ACYG01000027">
    <property type="protein sequence ID" value="EEV17030.1"/>
    <property type="molecule type" value="Genomic_DNA"/>
</dbReference>
<dbReference type="InterPro" id="IPR006641">
    <property type="entry name" value="YqgF/RNaseH-like_dom"/>
</dbReference>
<dbReference type="EC" id="3.1.-.-" evidence="5"/>
<evidence type="ECO:0000313" key="8">
    <source>
        <dbReference type="Proteomes" id="UP000005709"/>
    </source>
</evidence>
<dbReference type="SUPFAM" id="SSF53098">
    <property type="entry name" value="Ribonuclease H-like"/>
    <property type="match status" value="1"/>
</dbReference>
<dbReference type="InterPro" id="IPR005227">
    <property type="entry name" value="YqgF"/>
</dbReference>
<evidence type="ECO:0000313" key="7">
    <source>
        <dbReference type="EMBL" id="EEV17030.1"/>
    </source>
</evidence>
<accession>C8PJC5</accession>
<dbReference type="GO" id="GO:0005829">
    <property type="term" value="C:cytosol"/>
    <property type="evidence" value="ECO:0007669"/>
    <property type="project" value="TreeGrafter"/>
</dbReference>
<dbReference type="PANTHER" id="PTHR33317">
    <property type="entry name" value="POLYNUCLEOTIDYL TRANSFERASE, RIBONUCLEASE H-LIKE SUPERFAMILY PROTEIN"/>
    <property type="match status" value="1"/>
</dbReference>
<proteinExistence type="inferred from homology"/>
<dbReference type="Gene3D" id="3.30.420.140">
    <property type="entry name" value="YqgF/RNase H-like domain"/>
    <property type="match status" value="1"/>
</dbReference>
<dbReference type="GO" id="GO:0004518">
    <property type="term" value="F:nuclease activity"/>
    <property type="evidence" value="ECO:0007669"/>
    <property type="project" value="UniProtKB-KW"/>
</dbReference>
<comment type="function">
    <text evidence="5">Could be a nuclease involved in processing of the 5'-end of pre-16S rRNA.</text>
</comment>
<keyword evidence="8" id="KW-1185">Reference proteome</keyword>
<evidence type="ECO:0000259" key="6">
    <source>
        <dbReference type="SMART" id="SM00732"/>
    </source>
</evidence>
<dbReference type="GO" id="GO:0016788">
    <property type="term" value="F:hydrolase activity, acting on ester bonds"/>
    <property type="evidence" value="ECO:0007669"/>
    <property type="project" value="UniProtKB-UniRule"/>
</dbReference>
<dbReference type="PANTHER" id="PTHR33317:SF4">
    <property type="entry name" value="POLYNUCLEOTIDYL TRANSFERASE, RIBONUCLEASE H-LIKE SUPERFAMILY PROTEIN"/>
    <property type="match status" value="1"/>
</dbReference>
<reference evidence="7 8" key="1">
    <citation type="submission" date="2009-07" db="EMBL/GenBank/DDBJ databases">
        <authorList>
            <person name="Madupu R."/>
            <person name="Sebastian Y."/>
            <person name="Durkin A.S."/>
            <person name="Torralba M."/>
            <person name="Methe B."/>
            <person name="Sutton G.G."/>
            <person name="Strausberg R.L."/>
            <person name="Nelson K.E."/>
        </authorList>
    </citation>
    <scope>NUCLEOTIDE SEQUENCE [LARGE SCALE GENOMIC DNA]</scope>
    <source>
        <strain evidence="7 8">RM3268</strain>
    </source>
</reference>
<dbReference type="AlphaFoldDB" id="C8PJC5"/>
<evidence type="ECO:0000256" key="1">
    <source>
        <dbReference type="ARBA" id="ARBA00022490"/>
    </source>
</evidence>
<dbReference type="CDD" id="cd16964">
    <property type="entry name" value="YqgF"/>
    <property type="match status" value="1"/>
</dbReference>
<feature type="domain" description="YqgF/RNase H-like" evidence="6">
    <location>
        <begin position="1"/>
        <end position="96"/>
    </location>
</feature>
<protein>
    <recommendedName>
        <fullName evidence="5">Putative pre-16S rRNA nuclease</fullName>
        <ecNumber evidence="5">3.1.-.-</ecNumber>
    </recommendedName>
</protein>
<dbReference type="HAMAP" id="MF_00651">
    <property type="entry name" value="Nuclease_YqgF"/>
    <property type="match status" value="1"/>
</dbReference>
<comment type="subcellular location">
    <subcellularLocation>
        <location evidence="5">Cytoplasm</location>
    </subcellularLocation>
</comment>
<comment type="caution">
    <text evidence="7">The sequence shown here is derived from an EMBL/GenBank/DDBJ whole genome shotgun (WGS) entry which is preliminary data.</text>
</comment>
<dbReference type="Proteomes" id="UP000005709">
    <property type="component" value="Unassembled WGS sequence"/>
</dbReference>
<sequence length="130" mass="14033">MIVAIDLGLKRIGVAAAPDDKTPLPCEPILRKNRTQAARELSELLREKGASVLVLGVPRGGASEEEMSRRIRHFASLLDFDGEIKFQDESFSSAEAAEFASKCAKGGGKDPRFDSIAATIILQRFLASMG</sequence>
<dbReference type="eggNOG" id="COG0816">
    <property type="taxonomic scope" value="Bacteria"/>
</dbReference>
<dbReference type="GO" id="GO:0000967">
    <property type="term" value="P:rRNA 5'-end processing"/>
    <property type="evidence" value="ECO:0007669"/>
    <property type="project" value="UniProtKB-UniRule"/>
</dbReference>
<evidence type="ECO:0000256" key="5">
    <source>
        <dbReference type="HAMAP-Rule" id="MF_00651"/>
    </source>
</evidence>
<evidence type="ECO:0000256" key="4">
    <source>
        <dbReference type="ARBA" id="ARBA00022801"/>
    </source>
</evidence>
<dbReference type="RefSeq" id="WP_005871972.1">
    <property type="nucleotide sequence ID" value="NZ_ACYG01000027.1"/>
</dbReference>
<keyword evidence="4 5" id="KW-0378">Hydrolase</keyword>
<dbReference type="InterPro" id="IPR037027">
    <property type="entry name" value="YqgF/RNaseH-like_dom_sf"/>
</dbReference>
<gene>
    <name evidence="7" type="ORF">CAMGR0001_1324</name>
</gene>
<organism evidence="7 8">
    <name type="scientific">Campylobacter gracilis RM3268</name>
    <dbReference type="NCBI Taxonomy" id="553220"/>
    <lineage>
        <taxon>Bacteria</taxon>
        <taxon>Pseudomonadati</taxon>
        <taxon>Campylobacterota</taxon>
        <taxon>Epsilonproteobacteria</taxon>
        <taxon>Campylobacterales</taxon>
        <taxon>Campylobacteraceae</taxon>
        <taxon>Campylobacter</taxon>
    </lineage>
</organism>
<dbReference type="InterPro" id="IPR012337">
    <property type="entry name" value="RNaseH-like_sf"/>
</dbReference>